<dbReference type="InterPro" id="IPR000415">
    <property type="entry name" value="Nitroreductase-like"/>
</dbReference>
<organism evidence="4 5">
    <name type="scientific">Handelsmanbacteria sp. (strain RIFCSPLOWO2_12_FULL_64_10)</name>
    <dbReference type="NCBI Taxonomy" id="1817868"/>
    <lineage>
        <taxon>Bacteria</taxon>
        <taxon>Candidatus Handelsmaniibacteriota</taxon>
    </lineage>
</organism>
<evidence type="ECO:0000256" key="1">
    <source>
        <dbReference type="ARBA" id="ARBA00007118"/>
    </source>
</evidence>
<gene>
    <name evidence="4" type="ORF">A3F84_18755</name>
</gene>
<dbReference type="Pfam" id="PF00881">
    <property type="entry name" value="Nitroreductase"/>
    <property type="match status" value="1"/>
</dbReference>
<feature type="domain" description="Nitroreductase" evidence="3">
    <location>
        <begin position="7"/>
        <end position="76"/>
    </location>
</feature>
<sequence length="171" mass="18981">MGIYEIIRKRWSVRAYLDDPVPDEVLNRLLEAARWAPSARNLQPYRLIVVQDRQRRQELARAANEQLFIAEAPVVIAAVSLDPEHAMSCGVPAYAVDAAIAVDHLILAAAAEGLGTCWIGAFSQDRVRRVLGVPETCKVVILTPLGYPADEVPVDRSRKPMSDLVCYERFG</sequence>
<dbReference type="Proteomes" id="UP000178606">
    <property type="component" value="Unassembled WGS sequence"/>
</dbReference>
<reference evidence="4 5" key="1">
    <citation type="journal article" date="2016" name="Nat. Commun.">
        <title>Thousands of microbial genomes shed light on interconnected biogeochemical processes in an aquifer system.</title>
        <authorList>
            <person name="Anantharaman K."/>
            <person name="Brown C.T."/>
            <person name="Hug L.A."/>
            <person name="Sharon I."/>
            <person name="Castelle C.J."/>
            <person name="Probst A.J."/>
            <person name="Thomas B.C."/>
            <person name="Singh A."/>
            <person name="Wilkins M.J."/>
            <person name="Karaoz U."/>
            <person name="Brodie E.L."/>
            <person name="Williams K.H."/>
            <person name="Hubbard S.S."/>
            <person name="Banfield J.F."/>
        </authorList>
    </citation>
    <scope>NUCLEOTIDE SEQUENCE [LARGE SCALE GENOMIC DNA]</scope>
    <source>
        <strain evidence="5">RIFCSPLOWO2_12_FULL_64_10</strain>
    </source>
</reference>
<evidence type="ECO:0000259" key="3">
    <source>
        <dbReference type="Pfam" id="PF00881"/>
    </source>
</evidence>
<dbReference type="PANTHER" id="PTHR43673">
    <property type="entry name" value="NAD(P)H NITROREDUCTASE YDGI-RELATED"/>
    <property type="match status" value="1"/>
</dbReference>
<dbReference type="CDD" id="cd02139">
    <property type="entry name" value="nitroreductase"/>
    <property type="match status" value="1"/>
</dbReference>
<evidence type="ECO:0000313" key="4">
    <source>
        <dbReference type="EMBL" id="OGG55488.1"/>
    </source>
</evidence>
<proteinExistence type="inferred from homology"/>
<keyword evidence="2" id="KW-0560">Oxidoreductase</keyword>
<dbReference type="AlphaFoldDB" id="A0A1F6D229"/>
<evidence type="ECO:0000256" key="2">
    <source>
        <dbReference type="ARBA" id="ARBA00023002"/>
    </source>
</evidence>
<comment type="caution">
    <text evidence="4">The sequence shown here is derived from an EMBL/GenBank/DDBJ whole genome shotgun (WGS) entry which is preliminary data.</text>
</comment>
<evidence type="ECO:0000313" key="5">
    <source>
        <dbReference type="Proteomes" id="UP000178606"/>
    </source>
</evidence>
<dbReference type="SUPFAM" id="SSF55469">
    <property type="entry name" value="FMN-dependent nitroreductase-like"/>
    <property type="match status" value="1"/>
</dbReference>
<accession>A0A1F6D229</accession>
<dbReference type="InterPro" id="IPR029479">
    <property type="entry name" value="Nitroreductase"/>
</dbReference>
<name>A0A1F6D229_HANXR</name>
<comment type="similarity">
    <text evidence="1">Belongs to the nitroreductase family.</text>
</comment>
<protein>
    <submittedName>
        <fullName evidence="4">Nitroreductase</fullName>
    </submittedName>
</protein>
<dbReference type="Gene3D" id="3.40.109.10">
    <property type="entry name" value="NADH Oxidase"/>
    <property type="match status" value="1"/>
</dbReference>
<dbReference type="EMBL" id="MFKF01000075">
    <property type="protein sequence ID" value="OGG55488.1"/>
    <property type="molecule type" value="Genomic_DNA"/>
</dbReference>
<dbReference type="GO" id="GO:0016491">
    <property type="term" value="F:oxidoreductase activity"/>
    <property type="evidence" value="ECO:0007669"/>
    <property type="project" value="UniProtKB-KW"/>
</dbReference>
<dbReference type="PANTHER" id="PTHR43673:SF10">
    <property type="entry name" value="NADH DEHYDROGENASE_NAD(P)H NITROREDUCTASE XCC3605-RELATED"/>
    <property type="match status" value="1"/>
</dbReference>